<organism evidence="1 2">
    <name type="scientific">Staurois parvus</name>
    <dbReference type="NCBI Taxonomy" id="386267"/>
    <lineage>
        <taxon>Eukaryota</taxon>
        <taxon>Metazoa</taxon>
        <taxon>Chordata</taxon>
        <taxon>Craniata</taxon>
        <taxon>Vertebrata</taxon>
        <taxon>Euteleostomi</taxon>
        <taxon>Amphibia</taxon>
        <taxon>Batrachia</taxon>
        <taxon>Anura</taxon>
        <taxon>Neobatrachia</taxon>
        <taxon>Ranoidea</taxon>
        <taxon>Ranidae</taxon>
        <taxon>Staurois</taxon>
    </lineage>
</organism>
<proteinExistence type="predicted"/>
<accession>A0ABN9E7N5</accession>
<name>A0ABN9E7N5_9NEOB</name>
<gene>
    <name evidence="1" type="ORF">SPARVUS_LOCUS9327756</name>
</gene>
<protein>
    <submittedName>
        <fullName evidence="1">Uncharacterized protein</fullName>
    </submittedName>
</protein>
<keyword evidence="2" id="KW-1185">Reference proteome</keyword>
<evidence type="ECO:0000313" key="2">
    <source>
        <dbReference type="Proteomes" id="UP001162483"/>
    </source>
</evidence>
<dbReference type="EMBL" id="CATNWA010015207">
    <property type="protein sequence ID" value="CAI9580633.1"/>
    <property type="molecule type" value="Genomic_DNA"/>
</dbReference>
<dbReference type="Proteomes" id="UP001162483">
    <property type="component" value="Unassembled WGS sequence"/>
</dbReference>
<reference evidence="1" key="1">
    <citation type="submission" date="2023-05" db="EMBL/GenBank/DDBJ databases">
        <authorList>
            <person name="Stuckert A."/>
        </authorList>
    </citation>
    <scope>NUCLEOTIDE SEQUENCE</scope>
</reference>
<sequence>MPWYRDLRLLIPVIDGIAPSLLYRRMTNCHWNRSAMQFFIEKHLLPTNPHRLLY</sequence>
<comment type="caution">
    <text evidence="1">The sequence shown here is derived from an EMBL/GenBank/DDBJ whole genome shotgun (WGS) entry which is preliminary data.</text>
</comment>
<evidence type="ECO:0000313" key="1">
    <source>
        <dbReference type="EMBL" id="CAI9580633.1"/>
    </source>
</evidence>